<proteinExistence type="predicted"/>
<sequence length="79" mass="8952">MQFNIPCRSCYVSLLVHCGSSLTTGCNVLLIPPVCFTMTRFHIHSGDYLVIFLHLQKLMWEIKIVKTVVINDLTSINPS</sequence>
<dbReference type="AlphaFoldDB" id="A0A5B7JZE1"/>
<keyword evidence="2" id="KW-1185">Reference proteome</keyword>
<protein>
    <submittedName>
        <fullName evidence="1">Uncharacterized protein</fullName>
    </submittedName>
</protein>
<comment type="caution">
    <text evidence="1">The sequence shown here is derived from an EMBL/GenBank/DDBJ whole genome shotgun (WGS) entry which is preliminary data.</text>
</comment>
<accession>A0A5B7JZE1</accession>
<gene>
    <name evidence="1" type="ORF">E2C01_097721</name>
</gene>
<dbReference type="EMBL" id="VSRR010130187">
    <property type="protein sequence ID" value="MPD02161.1"/>
    <property type="molecule type" value="Genomic_DNA"/>
</dbReference>
<reference evidence="1 2" key="1">
    <citation type="submission" date="2019-05" db="EMBL/GenBank/DDBJ databases">
        <title>Another draft genome of Portunus trituberculatus and its Hox gene families provides insights of decapod evolution.</title>
        <authorList>
            <person name="Jeong J.-H."/>
            <person name="Song I."/>
            <person name="Kim S."/>
            <person name="Choi T."/>
            <person name="Kim D."/>
            <person name="Ryu S."/>
            <person name="Kim W."/>
        </authorList>
    </citation>
    <scope>NUCLEOTIDE SEQUENCE [LARGE SCALE GENOMIC DNA]</scope>
    <source>
        <tissue evidence="1">Muscle</tissue>
    </source>
</reference>
<dbReference type="Proteomes" id="UP000324222">
    <property type="component" value="Unassembled WGS sequence"/>
</dbReference>
<name>A0A5B7JZE1_PORTR</name>
<organism evidence="1 2">
    <name type="scientific">Portunus trituberculatus</name>
    <name type="common">Swimming crab</name>
    <name type="synonym">Neptunus trituberculatus</name>
    <dbReference type="NCBI Taxonomy" id="210409"/>
    <lineage>
        <taxon>Eukaryota</taxon>
        <taxon>Metazoa</taxon>
        <taxon>Ecdysozoa</taxon>
        <taxon>Arthropoda</taxon>
        <taxon>Crustacea</taxon>
        <taxon>Multicrustacea</taxon>
        <taxon>Malacostraca</taxon>
        <taxon>Eumalacostraca</taxon>
        <taxon>Eucarida</taxon>
        <taxon>Decapoda</taxon>
        <taxon>Pleocyemata</taxon>
        <taxon>Brachyura</taxon>
        <taxon>Eubrachyura</taxon>
        <taxon>Portunoidea</taxon>
        <taxon>Portunidae</taxon>
        <taxon>Portuninae</taxon>
        <taxon>Portunus</taxon>
    </lineage>
</organism>
<evidence type="ECO:0000313" key="2">
    <source>
        <dbReference type="Proteomes" id="UP000324222"/>
    </source>
</evidence>
<evidence type="ECO:0000313" key="1">
    <source>
        <dbReference type="EMBL" id="MPD02161.1"/>
    </source>
</evidence>